<reference evidence="3 4" key="1">
    <citation type="journal article" date="2010" name="Stand. Genomic Sci.">
        <title>Complete genome sequence of Thermosphaera aggregans type strain (M11TL).</title>
        <authorList>
            <person name="Spring S."/>
            <person name="Rachel R."/>
            <person name="Lapidus A."/>
            <person name="Davenport K."/>
            <person name="Tice H."/>
            <person name="Copeland A."/>
            <person name="Cheng J.F."/>
            <person name="Lucas S."/>
            <person name="Chen F."/>
            <person name="Nolan M."/>
            <person name="Bruce D."/>
            <person name="Goodwin L."/>
            <person name="Pitluck S."/>
            <person name="Ivanova N."/>
            <person name="Mavromatis K."/>
            <person name="Ovchinnikova G."/>
            <person name="Pati A."/>
            <person name="Chen A."/>
            <person name="Palaniappan K."/>
            <person name="Land M."/>
            <person name="Hauser L."/>
            <person name="Chang Y.J."/>
            <person name="Jeffries C.C."/>
            <person name="Brettin T."/>
            <person name="Detter J.C."/>
            <person name="Tapia R."/>
            <person name="Han C."/>
            <person name="Heimerl T."/>
            <person name="Weikl F."/>
            <person name="Brambilla E."/>
            <person name="Goker M."/>
            <person name="Bristow J."/>
            <person name="Eisen J.A."/>
            <person name="Markowitz V."/>
            <person name="Hugenholtz P."/>
            <person name="Kyrpides N.C."/>
            <person name="Klenk H.P."/>
        </authorList>
    </citation>
    <scope>NUCLEOTIDE SEQUENCE [LARGE SCALE GENOMIC DNA]</scope>
    <source>
        <strain evidence="4">DSM 11486 / M11TL</strain>
    </source>
</reference>
<keyword evidence="3" id="KW-0808">Transferase</keyword>
<keyword evidence="1" id="KW-0812">Transmembrane</keyword>
<sequence>MGEGSCSDYTGIIPVLNEAETLPIVLTELVENGIPRDRVLIVDGNSSDGSREIAESRGFRVILQEGKGKAMAVKTGVENAGSECIVFMDGDYTYPARHIHDLLKQLENGYDLVIGSRVYLEKGSQSTLFKLGNKAFSLFFRVLFGVKLSDVLSGMYPARRKLLREVGFELTGFSVEAEIVAHAASTGFRVTEVPIGYRRRVGRKKLGVRHGFKIALNIVRLTWRYSPVFFILALGALMLIPGLYLDMFVLYRWLFYGVVHHVRALAGITLSGLGALWSILAVLTLYFKRFEIRVLRALRDLEKKVGSEAWQASRGNVAINRNSY</sequence>
<protein>
    <submittedName>
        <fullName evidence="3">Glycosyl transferase family 2</fullName>
    </submittedName>
</protein>
<dbReference type="OrthoDB" id="11098at2157"/>
<dbReference type="CDD" id="cd04179">
    <property type="entry name" value="DPM_DPG-synthase_like"/>
    <property type="match status" value="1"/>
</dbReference>
<proteinExistence type="predicted"/>
<gene>
    <name evidence="3" type="ordered locus">Tagg_0587</name>
</gene>
<feature type="transmembrane region" description="Helical" evidence="1">
    <location>
        <begin position="223"/>
        <end position="244"/>
    </location>
</feature>
<dbReference type="InterPro" id="IPR001173">
    <property type="entry name" value="Glyco_trans_2-like"/>
</dbReference>
<dbReference type="SUPFAM" id="SSF53448">
    <property type="entry name" value="Nucleotide-diphospho-sugar transferases"/>
    <property type="match status" value="1"/>
</dbReference>
<dbReference type="Pfam" id="PF00535">
    <property type="entry name" value="Glycos_transf_2"/>
    <property type="match status" value="1"/>
</dbReference>
<dbReference type="AlphaFoldDB" id="D5U160"/>
<keyword evidence="4" id="KW-1185">Reference proteome</keyword>
<evidence type="ECO:0000259" key="2">
    <source>
        <dbReference type="Pfam" id="PF00535"/>
    </source>
</evidence>
<reference evidence="4" key="2">
    <citation type="journal article" date="2010" name="Stand. Genomic Sci.">
        <title>Complete genome sequence of Thermosphaera aggregans type strain (M11TLT).</title>
        <authorList>
            <person name="Spring S."/>
            <person name="Rachel R."/>
            <person name="Lapidus A."/>
            <person name="Davenport K."/>
            <person name="Tice H."/>
            <person name="Copeland A."/>
            <person name="Cheng J.-F."/>
            <person name="Lucas S."/>
            <person name="Chen F."/>
            <person name="Nolan M."/>
            <person name="Bruce D."/>
            <person name="Goodwin L."/>
            <person name="Pitluck S."/>
            <person name="Ivanova N."/>
            <person name="Mavromatis K."/>
            <person name="Ovchinnikova G."/>
            <person name="Pati A."/>
            <person name="Chen A."/>
            <person name="Palaniappan K."/>
            <person name="Land M."/>
            <person name="Hauser L."/>
            <person name="Chang Y.-J."/>
            <person name="Jeffries C.C."/>
            <person name="Brettin T."/>
            <person name="Detter J.C."/>
            <person name="Tapia R."/>
            <person name="Han C."/>
            <person name="Heimerl T."/>
            <person name="Weikl F."/>
            <person name="Brambilla E."/>
            <person name="Goker M."/>
            <person name="Bristow J."/>
            <person name="Eisen J.A."/>
            <person name="Markowitz V."/>
            <person name="Hugenholtz P."/>
            <person name="Kyrpides N.C."/>
            <person name="Klenk H.-P."/>
        </authorList>
    </citation>
    <scope>NUCLEOTIDE SEQUENCE [LARGE SCALE GENOMIC DNA]</scope>
    <source>
        <strain evidence="4">DSM 11486 / M11TL</strain>
    </source>
</reference>
<dbReference type="eggNOG" id="arCOG00894">
    <property type="taxonomic scope" value="Archaea"/>
</dbReference>
<dbReference type="Proteomes" id="UP000002376">
    <property type="component" value="Chromosome"/>
</dbReference>
<dbReference type="PANTHER" id="PTHR48090">
    <property type="entry name" value="UNDECAPRENYL-PHOSPHATE 4-DEOXY-4-FORMAMIDO-L-ARABINOSE TRANSFERASE-RELATED"/>
    <property type="match status" value="1"/>
</dbReference>
<dbReference type="KEGG" id="tag:Tagg_0587"/>
<feature type="domain" description="Glycosyltransferase 2-like" evidence="2">
    <location>
        <begin position="12"/>
        <end position="163"/>
    </location>
</feature>
<dbReference type="EMBL" id="CP001939">
    <property type="protein sequence ID" value="ADG90860.1"/>
    <property type="molecule type" value="Genomic_DNA"/>
</dbReference>
<evidence type="ECO:0000313" key="4">
    <source>
        <dbReference type="Proteomes" id="UP000002376"/>
    </source>
</evidence>
<reference key="3">
    <citation type="submission" date="2010-02" db="EMBL/GenBank/DDBJ databases">
        <title>Complete genome sequence of Thermosphaera aggregans type strain (M11TL).</title>
        <authorList>
            <consortium name="US DOE Joint Genome Institute (JGI-PGF)"/>
            <person name="Spring S."/>
            <person name="Lapidus A."/>
            <person name="Munk C."/>
            <person name="Schroeder M."/>
            <person name="Glavina Del Rio T."/>
            <person name="Tice H."/>
            <person name="Copeland A."/>
            <person name="Cheng J.-F."/>
            <person name="Lucas S."/>
            <person name="Chen F."/>
            <person name="Nolan M."/>
            <person name="Bruce D."/>
            <person name="Goodwin L."/>
            <person name="Pitluck S."/>
            <person name="Ivanova N."/>
            <person name="Mavromatis K."/>
            <person name="Ovchinnikova G."/>
            <person name="Pati A."/>
            <person name="Chen A."/>
            <person name="Palaniappan K."/>
            <person name="Land M."/>
            <person name="Hauser L."/>
            <person name="Chang Y.-J."/>
            <person name="Jeffries C.C."/>
            <person name="Brettin T."/>
            <person name="Detter J.C."/>
            <person name="Tapia R."/>
            <person name="Han C."/>
            <person name="Chain P."/>
            <person name="Heimerl T."/>
            <person name="Weik F."/>
            <person name="Goker M."/>
            <person name="Rachel R."/>
            <person name="Bristow J."/>
            <person name="Eisen J.A."/>
            <person name="Markowitz V."/>
            <person name="Hugenholtz P."/>
            <person name="Kyrpides N.C."/>
            <person name="Klenk H.-P."/>
        </authorList>
    </citation>
    <scope>NUCLEOTIDE SEQUENCE</scope>
    <source>
        <strain>DSM 11486</strain>
    </source>
</reference>
<accession>D5U160</accession>
<dbReference type="HOGENOM" id="CLU_033536_7_3_2"/>
<dbReference type="GO" id="GO:0016740">
    <property type="term" value="F:transferase activity"/>
    <property type="evidence" value="ECO:0007669"/>
    <property type="project" value="UniProtKB-KW"/>
</dbReference>
<dbReference type="STRING" id="633148.Tagg_0587"/>
<name>D5U160_THEAM</name>
<dbReference type="PANTHER" id="PTHR48090:SF7">
    <property type="entry name" value="RFBJ PROTEIN"/>
    <property type="match status" value="1"/>
</dbReference>
<organism evidence="3 4">
    <name type="scientific">Thermosphaera aggregans (strain DSM 11486 / M11TL)</name>
    <dbReference type="NCBI Taxonomy" id="633148"/>
    <lineage>
        <taxon>Archaea</taxon>
        <taxon>Thermoproteota</taxon>
        <taxon>Thermoprotei</taxon>
        <taxon>Desulfurococcales</taxon>
        <taxon>Desulfurococcaceae</taxon>
        <taxon>Thermosphaera</taxon>
    </lineage>
</organism>
<keyword evidence="1" id="KW-1133">Transmembrane helix</keyword>
<evidence type="ECO:0000313" key="3">
    <source>
        <dbReference type="EMBL" id="ADG90860.1"/>
    </source>
</evidence>
<feature type="transmembrane region" description="Helical" evidence="1">
    <location>
        <begin position="264"/>
        <end position="287"/>
    </location>
</feature>
<evidence type="ECO:0000256" key="1">
    <source>
        <dbReference type="SAM" id="Phobius"/>
    </source>
</evidence>
<dbReference type="InterPro" id="IPR029044">
    <property type="entry name" value="Nucleotide-diphossugar_trans"/>
</dbReference>
<dbReference type="CAZy" id="GT2">
    <property type="family name" value="Glycosyltransferase Family 2"/>
</dbReference>
<dbReference type="Gene3D" id="3.90.550.10">
    <property type="entry name" value="Spore Coat Polysaccharide Biosynthesis Protein SpsA, Chain A"/>
    <property type="match status" value="1"/>
</dbReference>
<keyword evidence="1" id="KW-0472">Membrane</keyword>
<dbReference type="InterPro" id="IPR050256">
    <property type="entry name" value="Glycosyltransferase_2"/>
</dbReference>